<evidence type="ECO:0000256" key="4">
    <source>
        <dbReference type="ARBA" id="ARBA00022843"/>
    </source>
</evidence>
<dbReference type="SMART" id="SM00360">
    <property type="entry name" value="RRM"/>
    <property type="match status" value="1"/>
</dbReference>
<feature type="compositionally biased region" description="Polar residues" evidence="14">
    <location>
        <begin position="174"/>
        <end position="193"/>
    </location>
</feature>
<dbReference type="Pfam" id="PF00089">
    <property type="entry name" value="Trypsin"/>
    <property type="match status" value="1"/>
</dbReference>
<feature type="signal peptide" evidence="15">
    <location>
        <begin position="1"/>
        <end position="20"/>
    </location>
</feature>
<dbReference type="SMART" id="SM00020">
    <property type="entry name" value="Tryp_SPc"/>
    <property type="match status" value="1"/>
</dbReference>
<keyword evidence="15" id="KW-0732">Signal</keyword>
<comment type="function">
    <text evidence="10">Required for the binding of mRNA to ribosomes. Functions in close association with EIF4-F and EIF4-A. Binds near the 5'-terminal cap of mRNA in presence of EIF-4F and ATP. Promotes the ATPase activity and the ATP-dependent RNA unwinding activity of both EIF4-A and EIF4-F.</text>
</comment>
<dbReference type="PROSITE" id="PS00135">
    <property type="entry name" value="TRYPSIN_SER"/>
    <property type="match status" value="1"/>
</dbReference>
<keyword evidence="6" id="KW-0648">Protein biosynthesis</keyword>
<proteinExistence type="inferred from homology"/>
<dbReference type="InterPro" id="IPR035979">
    <property type="entry name" value="RBD_domain_sf"/>
</dbReference>
<reference evidence="18 19" key="1">
    <citation type="submission" date="2018-10" db="EMBL/GenBank/DDBJ databases">
        <title>Genome assembly for a Yunnan-Guizhou Plateau 3E fish, Anabarilius grahami (Regan), and its evolutionary and genetic applications.</title>
        <authorList>
            <person name="Jiang W."/>
        </authorList>
    </citation>
    <scope>NUCLEOTIDE SEQUENCE [LARGE SCALE GENOMIC DNA]</scope>
    <source>
        <strain evidence="18">AG-KIZ</strain>
        <tissue evidence="18">Muscle</tissue>
    </source>
</reference>
<comment type="caution">
    <text evidence="18">The sequence shown here is derived from an EMBL/GenBank/DDBJ whole genome shotgun (WGS) entry which is preliminary data.</text>
</comment>
<dbReference type="GO" id="GO:0004252">
    <property type="term" value="F:serine-type endopeptidase activity"/>
    <property type="evidence" value="ECO:0007669"/>
    <property type="project" value="InterPro"/>
</dbReference>
<dbReference type="EMBL" id="RJVU01019434">
    <property type="protein sequence ID" value="ROL50646.1"/>
    <property type="molecule type" value="Genomic_DNA"/>
</dbReference>
<evidence type="ECO:0000256" key="9">
    <source>
        <dbReference type="ARBA" id="ARBA00024195"/>
    </source>
</evidence>
<dbReference type="AlphaFoldDB" id="A0A3N0YWM8"/>
<feature type="compositionally biased region" description="Basic and acidic residues" evidence="14">
    <location>
        <begin position="746"/>
        <end position="777"/>
    </location>
</feature>
<feature type="compositionally biased region" description="Polar residues" evidence="14">
    <location>
        <begin position="611"/>
        <end position="620"/>
    </location>
</feature>
<evidence type="ECO:0000313" key="18">
    <source>
        <dbReference type="EMBL" id="ROL50646.1"/>
    </source>
</evidence>
<evidence type="ECO:0000256" key="8">
    <source>
        <dbReference type="ARBA" id="ARBA00023157"/>
    </source>
</evidence>
<dbReference type="InterPro" id="IPR001254">
    <property type="entry name" value="Trypsin_dom"/>
</dbReference>
<evidence type="ECO:0000313" key="19">
    <source>
        <dbReference type="Proteomes" id="UP000281406"/>
    </source>
</evidence>
<dbReference type="InterPro" id="IPR000504">
    <property type="entry name" value="RRM_dom"/>
</dbReference>
<feature type="compositionally biased region" description="Basic and acidic residues" evidence="14">
    <location>
        <begin position="525"/>
        <end position="576"/>
    </location>
</feature>
<keyword evidence="19" id="KW-1185">Reference proteome</keyword>
<protein>
    <recommendedName>
        <fullName evidence="12">Eukaryotic translation initiation factor 4B</fullName>
    </recommendedName>
</protein>
<feature type="compositionally biased region" description="Basic and acidic residues" evidence="14">
    <location>
        <begin position="588"/>
        <end position="597"/>
    </location>
</feature>
<evidence type="ECO:0000256" key="13">
    <source>
        <dbReference type="PROSITE-ProRule" id="PRU00176"/>
    </source>
</evidence>
<keyword evidence="3" id="KW-0597">Phosphoprotein</keyword>
<comment type="similarity">
    <text evidence="9">Belongs to the peptidase S1 family. CLIP subfamily.</text>
</comment>
<feature type="compositionally biased region" description="Basic and acidic residues" evidence="14">
    <location>
        <begin position="449"/>
        <end position="477"/>
    </location>
</feature>
<dbReference type="GO" id="GO:0003743">
    <property type="term" value="F:translation initiation factor activity"/>
    <property type="evidence" value="ECO:0007669"/>
    <property type="project" value="UniProtKB-KW"/>
</dbReference>
<dbReference type="PROSITE" id="PS50240">
    <property type="entry name" value="TRYPSIN_DOM"/>
    <property type="match status" value="1"/>
</dbReference>
<evidence type="ECO:0000256" key="7">
    <source>
        <dbReference type="ARBA" id="ARBA00022990"/>
    </source>
</evidence>
<feature type="region of interest" description="Disordered" evidence="14">
    <location>
        <begin position="323"/>
        <end position="688"/>
    </location>
</feature>
<dbReference type="CDD" id="cd12402">
    <property type="entry name" value="RRM_eIF4B"/>
    <property type="match status" value="1"/>
</dbReference>
<dbReference type="SUPFAM" id="SSF54928">
    <property type="entry name" value="RNA-binding domain, RBD"/>
    <property type="match status" value="1"/>
</dbReference>
<comment type="subunit">
    <text evidence="11">Self-associates and interacts with EIF3 p170 subunit.</text>
</comment>
<dbReference type="GO" id="GO:0003723">
    <property type="term" value="F:RNA binding"/>
    <property type="evidence" value="ECO:0007669"/>
    <property type="project" value="UniProtKB-UniRule"/>
</dbReference>
<evidence type="ECO:0000256" key="3">
    <source>
        <dbReference type="ARBA" id="ARBA00022553"/>
    </source>
</evidence>
<keyword evidence="5 13" id="KW-0694">RNA-binding</keyword>
<dbReference type="Gene3D" id="3.30.70.330">
    <property type="match status" value="1"/>
</dbReference>
<dbReference type="SUPFAM" id="SSF50494">
    <property type="entry name" value="Trypsin-like serine proteases"/>
    <property type="match status" value="1"/>
</dbReference>
<dbReference type="PANTHER" id="PTHR24252:SF7">
    <property type="entry name" value="HYALIN"/>
    <property type="match status" value="1"/>
</dbReference>
<organism evidence="18 19">
    <name type="scientific">Anabarilius grahami</name>
    <name type="common">Kanglang fish</name>
    <name type="synonym">Barilius grahami</name>
    <dbReference type="NCBI Taxonomy" id="495550"/>
    <lineage>
        <taxon>Eukaryota</taxon>
        <taxon>Metazoa</taxon>
        <taxon>Chordata</taxon>
        <taxon>Craniata</taxon>
        <taxon>Vertebrata</taxon>
        <taxon>Euteleostomi</taxon>
        <taxon>Actinopterygii</taxon>
        <taxon>Neopterygii</taxon>
        <taxon>Teleostei</taxon>
        <taxon>Ostariophysi</taxon>
        <taxon>Cypriniformes</taxon>
        <taxon>Xenocyprididae</taxon>
        <taxon>Xenocypridinae</taxon>
        <taxon>Xenocypridinae incertae sedis</taxon>
        <taxon>Anabarilius</taxon>
    </lineage>
</organism>
<feature type="compositionally biased region" description="Polar residues" evidence="14">
    <location>
        <begin position="577"/>
        <end position="587"/>
    </location>
</feature>
<feature type="compositionally biased region" description="Basic and acidic residues" evidence="14">
    <location>
        <begin position="323"/>
        <end position="435"/>
    </location>
</feature>
<feature type="chain" id="PRO_5018160775" description="Eukaryotic translation initiation factor 4B" evidence="15">
    <location>
        <begin position="21"/>
        <end position="805"/>
    </location>
</feature>
<evidence type="ECO:0000256" key="2">
    <source>
        <dbReference type="ARBA" id="ARBA00022540"/>
    </source>
</evidence>
<dbReference type="InterPro" id="IPR033116">
    <property type="entry name" value="TRYPSIN_SER"/>
</dbReference>
<evidence type="ECO:0000256" key="14">
    <source>
        <dbReference type="SAM" id="MobiDB-lite"/>
    </source>
</evidence>
<feature type="compositionally biased region" description="Basic and acidic residues" evidence="14">
    <location>
        <begin position="667"/>
        <end position="681"/>
    </location>
</feature>
<evidence type="ECO:0000259" key="17">
    <source>
        <dbReference type="PROSITE" id="PS50240"/>
    </source>
</evidence>
<feature type="compositionally biased region" description="Low complexity" evidence="14">
    <location>
        <begin position="501"/>
        <end position="514"/>
    </location>
</feature>
<dbReference type="GO" id="GO:0006508">
    <property type="term" value="P:proteolysis"/>
    <property type="evidence" value="ECO:0007669"/>
    <property type="project" value="InterPro"/>
</dbReference>
<feature type="compositionally biased region" description="Low complexity" evidence="14">
    <location>
        <begin position="652"/>
        <end position="665"/>
    </location>
</feature>
<evidence type="ECO:0000256" key="15">
    <source>
        <dbReference type="SAM" id="SignalP"/>
    </source>
</evidence>
<keyword evidence="1" id="KW-1017">Isopeptide bond</keyword>
<evidence type="ECO:0000256" key="1">
    <source>
        <dbReference type="ARBA" id="ARBA00022499"/>
    </source>
</evidence>
<evidence type="ECO:0000256" key="12">
    <source>
        <dbReference type="ARBA" id="ARBA00067321"/>
    </source>
</evidence>
<feature type="region of interest" description="Disordered" evidence="14">
    <location>
        <begin position="717"/>
        <end position="805"/>
    </location>
</feature>
<keyword evidence="7" id="KW-0007">Acetylation</keyword>
<dbReference type="Gene3D" id="2.40.10.10">
    <property type="entry name" value="Trypsin-like serine proteases"/>
    <property type="match status" value="1"/>
</dbReference>
<dbReference type="Pfam" id="PF00076">
    <property type="entry name" value="RRM_1"/>
    <property type="match status" value="1"/>
</dbReference>
<evidence type="ECO:0000256" key="5">
    <source>
        <dbReference type="ARBA" id="ARBA00022884"/>
    </source>
</evidence>
<dbReference type="GO" id="GO:0005829">
    <property type="term" value="C:cytosol"/>
    <property type="evidence" value="ECO:0007669"/>
    <property type="project" value="UniProtKB-ARBA"/>
</dbReference>
<dbReference type="Proteomes" id="UP000281406">
    <property type="component" value="Unassembled WGS sequence"/>
</dbReference>
<dbReference type="PROSITE" id="PS50102">
    <property type="entry name" value="RRM"/>
    <property type="match status" value="1"/>
</dbReference>
<feature type="region of interest" description="Disordered" evidence="14">
    <location>
        <begin position="172"/>
        <end position="197"/>
    </location>
</feature>
<dbReference type="CDD" id="cd00190">
    <property type="entry name" value="Tryp_SPc"/>
    <property type="match status" value="1"/>
</dbReference>
<evidence type="ECO:0000256" key="10">
    <source>
        <dbReference type="ARBA" id="ARBA00057062"/>
    </source>
</evidence>
<keyword evidence="8" id="KW-1015">Disulfide bond</keyword>
<dbReference type="OrthoDB" id="1748655at2759"/>
<keyword evidence="2 18" id="KW-0396">Initiation factor</keyword>
<feature type="compositionally biased region" description="Gly residues" evidence="14">
    <location>
        <begin position="723"/>
        <end position="740"/>
    </location>
</feature>
<dbReference type="PANTHER" id="PTHR24252">
    <property type="entry name" value="ACROSIN-RELATED"/>
    <property type="match status" value="1"/>
</dbReference>
<evidence type="ECO:0000259" key="16">
    <source>
        <dbReference type="PROSITE" id="PS50102"/>
    </source>
</evidence>
<dbReference type="InterPro" id="IPR009003">
    <property type="entry name" value="Peptidase_S1_PA"/>
</dbReference>
<evidence type="ECO:0000256" key="11">
    <source>
        <dbReference type="ARBA" id="ARBA00062097"/>
    </source>
</evidence>
<gene>
    <name evidence="18" type="ORF">DPX16_14890</name>
</gene>
<dbReference type="FunFam" id="3.30.70.330:FF:000163">
    <property type="entry name" value="Eukaryotic translation initiation factor 4B"/>
    <property type="match status" value="1"/>
</dbReference>
<name>A0A3N0YWM8_ANAGA</name>
<sequence>MWRLTCVSLVCLLSVQGSLSQLNVCGQAPLNTRIVGGVDAPEGSWQTRVSGSPFCFPSGTSSWITGWGDVQSGVSLPAPGTLQETVVPVVANTQCDNLLGSGSVTNNMICAGLLEVGKDTCQGDSGGPMVSKQCLVWVQSGITSWGYGCADPNAPAKKNKKKGKTLTLTDFLANDSSGSAPPSYPSTKTTSWADETDDLDGDVSTSWHTVEDSYRAPPIDRSILPTAPRAAREPNVDRSRLPRGPPYTAFLGNLPYDVSEESIKDFFRGLAISAVRLPREPNNPERLKGFGYAEFDDVESILRALSLNEENLGNRRIRVDIADQSNDKERDGGSMSGRDRDRDRGRGMDGGPDKTDSDWRARPSGEQDDGPRKDDGFGDRSRDRYESDRFRDAPRRDDRFDSGRDRFSGRDRYDDRDRRDRYDDRGSRDYDRGGYDSRGGGRRGFSSGFRRDYEGDRYGDREERSDRRDDGREERAALQRPKLNLKPRSIPKEEEQSGSLSPQSTTTNSSRTSSIFGAAKPVDTAAKEREVEERLKKEQERLQKQMEEDKNRASERRPRDRDPSWRSEEPYKERQRTGSGSSQPKGSRSQDGDHSENEVFSGQEDEPISPACQSPSSNQGGLPLKVMPAPPPKENAWAKRSTGGSANEKEGPPSAAPSIRSAPKPNRSPEETVLDKGKSLHDNFSADGQEPLNIYSFLTCLLFCLLDENRVDGVRRDKVMPQGRGGGGGGGIGRGGGGRGRGVDCPNKDKRREPADRKEVRRDKDPRIASEPKKYEESAPPQFSSASKYAALLMDGDQGEDGGEE</sequence>
<keyword evidence="4" id="KW-0832">Ubl conjugation</keyword>
<dbReference type="InterPro" id="IPR033107">
    <property type="entry name" value="EIF-4B_RRM"/>
</dbReference>
<feature type="domain" description="RRM" evidence="16">
    <location>
        <begin position="247"/>
        <end position="324"/>
    </location>
</feature>
<accession>A0A3N0YWM8</accession>
<dbReference type="InterPro" id="IPR012677">
    <property type="entry name" value="Nucleotide-bd_a/b_plait_sf"/>
</dbReference>
<feature type="domain" description="Peptidase S1" evidence="17">
    <location>
        <begin position="10"/>
        <end position="198"/>
    </location>
</feature>
<dbReference type="InterPro" id="IPR043504">
    <property type="entry name" value="Peptidase_S1_PA_chymotrypsin"/>
</dbReference>
<dbReference type="FunFam" id="2.40.10.10:FF:000002">
    <property type="entry name" value="Transmembrane protease serine"/>
    <property type="match status" value="1"/>
</dbReference>
<evidence type="ECO:0000256" key="6">
    <source>
        <dbReference type="ARBA" id="ARBA00022917"/>
    </source>
</evidence>